<proteinExistence type="predicted"/>
<keyword evidence="2" id="KW-1185">Reference proteome</keyword>
<sequence>MKRLLNTGDGADVHFLVGEGDEKELLTAHKLILKTASDVFKTVFRFDEENAKSAATGTEIKPVEVLDVDGLNGDNAISVLYAAKKRGLYMGGRKMPSKWKSAFGGEPTRNARPGTVQMKLFWGLFIFPCGLLTDAELVSVYLHHCHPGRTLPEQCLNLREWTNKTVDDSDGGIIYISLTFDN</sequence>
<dbReference type="WBParaSite" id="Gr19_v10_g2474.t1">
    <property type="protein sequence ID" value="Gr19_v10_g2474.t1"/>
    <property type="gene ID" value="Gr19_v10_g2474"/>
</dbReference>
<feature type="domain" description="BTB" evidence="1">
    <location>
        <begin position="11"/>
        <end position="84"/>
    </location>
</feature>
<dbReference type="InterPro" id="IPR000210">
    <property type="entry name" value="BTB/POZ_dom"/>
</dbReference>
<dbReference type="SUPFAM" id="SSF54695">
    <property type="entry name" value="POZ domain"/>
    <property type="match status" value="1"/>
</dbReference>
<evidence type="ECO:0000313" key="2">
    <source>
        <dbReference type="Proteomes" id="UP000887572"/>
    </source>
</evidence>
<organism evidence="2 3">
    <name type="scientific">Globodera rostochiensis</name>
    <name type="common">Golden nematode worm</name>
    <name type="synonym">Heterodera rostochiensis</name>
    <dbReference type="NCBI Taxonomy" id="31243"/>
    <lineage>
        <taxon>Eukaryota</taxon>
        <taxon>Metazoa</taxon>
        <taxon>Ecdysozoa</taxon>
        <taxon>Nematoda</taxon>
        <taxon>Chromadorea</taxon>
        <taxon>Rhabditida</taxon>
        <taxon>Tylenchina</taxon>
        <taxon>Tylenchomorpha</taxon>
        <taxon>Tylenchoidea</taxon>
        <taxon>Heteroderidae</taxon>
        <taxon>Heteroderinae</taxon>
        <taxon>Globodera</taxon>
    </lineage>
</organism>
<evidence type="ECO:0000259" key="1">
    <source>
        <dbReference type="PROSITE" id="PS50097"/>
    </source>
</evidence>
<evidence type="ECO:0000313" key="3">
    <source>
        <dbReference type="WBParaSite" id="Gr19_v10_g2474.t1"/>
    </source>
</evidence>
<dbReference type="PROSITE" id="PS50097">
    <property type="entry name" value="BTB"/>
    <property type="match status" value="1"/>
</dbReference>
<dbReference type="InterPro" id="IPR011333">
    <property type="entry name" value="SKP1/BTB/POZ_sf"/>
</dbReference>
<reference evidence="3" key="1">
    <citation type="submission" date="2022-11" db="UniProtKB">
        <authorList>
            <consortium name="WormBaseParasite"/>
        </authorList>
    </citation>
    <scope>IDENTIFICATION</scope>
</reference>
<name>A0A914HLL3_GLORO</name>
<dbReference type="Gene3D" id="3.30.710.10">
    <property type="entry name" value="Potassium Channel Kv1.1, Chain A"/>
    <property type="match status" value="1"/>
</dbReference>
<dbReference type="Pfam" id="PF00651">
    <property type="entry name" value="BTB"/>
    <property type="match status" value="1"/>
</dbReference>
<dbReference type="Proteomes" id="UP000887572">
    <property type="component" value="Unplaced"/>
</dbReference>
<dbReference type="AlphaFoldDB" id="A0A914HLL3"/>
<protein>
    <submittedName>
        <fullName evidence="3">BTB domain-containing protein</fullName>
    </submittedName>
</protein>
<accession>A0A914HLL3</accession>